<dbReference type="AlphaFoldDB" id="A0A2W5EEV0"/>
<evidence type="ECO:0000256" key="5">
    <source>
        <dbReference type="ARBA" id="ARBA00048200"/>
    </source>
</evidence>
<dbReference type="UniPathway" id="UPA00124"/>
<reference evidence="8 9" key="1">
    <citation type="submission" date="2017-11" db="EMBL/GenBank/DDBJ databases">
        <title>Infants hospitalized years apart are colonized by the same room-sourced microbial strains.</title>
        <authorList>
            <person name="Brooks B."/>
            <person name="Olm M.R."/>
            <person name="Firek B.A."/>
            <person name="Baker R."/>
            <person name="Thomas B.C."/>
            <person name="Morowitz M.J."/>
            <person name="Banfield J.F."/>
        </authorList>
    </citation>
    <scope>NUCLEOTIDE SEQUENCE [LARGE SCALE GENOMIC DNA]</scope>
    <source>
        <strain evidence="8">S2_009_000_R2_76</strain>
    </source>
</reference>
<comment type="similarity">
    <text evidence="2 6">Belongs to the dTDP-4-dehydrorhamnose reductase family.</text>
</comment>
<dbReference type="Gene3D" id="3.40.50.720">
    <property type="entry name" value="NAD(P)-binding Rossmann-like Domain"/>
    <property type="match status" value="1"/>
</dbReference>
<dbReference type="Pfam" id="PF04321">
    <property type="entry name" value="RmlD_sub_bind"/>
    <property type="match status" value="1"/>
</dbReference>
<evidence type="ECO:0000313" key="8">
    <source>
        <dbReference type="EMBL" id="PZP41558.1"/>
    </source>
</evidence>
<dbReference type="InterPro" id="IPR029903">
    <property type="entry name" value="RmlD-like-bd"/>
</dbReference>
<keyword evidence="6" id="KW-0521">NADP</keyword>
<evidence type="ECO:0000256" key="1">
    <source>
        <dbReference type="ARBA" id="ARBA00004781"/>
    </source>
</evidence>
<dbReference type="EC" id="1.1.1.133" evidence="3 6"/>
<comment type="function">
    <text evidence="6">Catalyzes the reduction of dTDP-6-deoxy-L-lyxo-4-hexulose to yield dTDP-L-rhamnose.</text>
</comment>
<dbReference type="CDD" id="cd05254">
    <property type="entry name" value="dTDP_HR_like_SDR_e"/>
    <property type="match status" value="1"/>
</dbReference>
<proteinExistence type="inferred from homology"/>
<protein>
    <recommendedName>
        <fullName evidence="4 6">dTDP-4-dehydrorhamnose reductase</fullName>
        <ecNumber evidence="3 6">1.1.1.133</ecNumber>
    </recommendedName>
</protein>
<evidence type="ECO:0000256" key="6">
    <source>
        <dbReference type="RuleBase" id="RU364082"/>
    </source>
</evidence>
<name>A0A2W5EEV0_9SPHI</name>
<feature type="domain" description="RmlD-like substrate binding" evidence="7">
    <location>
        <begin position="24"/>
        <end position="270"/>
    </location>
</feature>
<dbReference type="Proteomes" id="UP000249645">
    <property type="component" value="Unassembled WGS sequence"/>
</dbReference>
<evidence type="ECO:0000313" key="9">
    <source>
        <dbReference type="Proteomes" id="UP000249645"/>
    </source>
</evidence>
<sequence>YTVFGIGKGICRLEINHEKFQYIELDLTNHLLLKNVFNRIRPDIIIHAAANSKPDDCEIHQASAFATNVSTTETLLQLAYTTKSRFIYLSTDFVFDGNSGLYSESDQRNPINYYGKTKLLSEDLVMQYNYSFSIIRTVLVYGKPLSGRQNILSIIYNKLKNKESIQLVNDQFRTPTYIKDLVWAIIQILQLNKTGIWHISGDKPLLSPYQMGIQLAKICQLDASLIKPVNQTIFNEVAVRPKTTGLNIQKAKMELNYCPTPFNIAIKEIFDL</sequence>
<dbReference type="PANTHER" id="PTHR10491:SF4">
    <property type="entry name" value="METHIONINE ADENOSYLTRANSFERASE 2 SUBUNIT BETA"/>
    <property type="match status" value="1"/>
</dbReference>
<keyword evidence="6" id="KW-0560">Oxidoreductase</keyword>
<accession>A0A2W5EEV0</accession>
<gene>
    <name evidence="8" type="ORF">DI598_18085</name>
</gene>
<dbReference type="GO" id="GO:0019305">
    <property type="term" value="P:dTDP-rhamnose biosynthetic process"/>
    <property type="evidence" value="ECO:0007669"/>
    <property type="project" value="UniProtKB-UniPathway"/>
</dbReference>
<evidence type="ECO:0000256" key="4">
    <source>
        <dbReference type="ARBA" id="ARBA00017099"/>
    </source>
</evidence>
<comment type="caution">
    <text evidence="8">The sequence shown here is derived from an EMBL/GenBank/DDBJ whole genome shotgun (WGS) entry which is preliminary data.</text>
</comment>
<dbReference type="PANTHER" id="PTHR10491">
    <property type="entry name" value="DTDP-4-DEHYDRORHAMNOSE REDUCTASE"/>
    <property type="match status" value="1"/>
</dbReference>
<dbReference type="InterPro" id="IPR036291">
    <property type="entry name" value="NAD(P)-bd_dom_sf"/>
</dbReference>
<dbReference type="GO" id="GO:0005829">
    <property type="term" value="C:cytosol"/>
    <property type="evidence" value="ECO:0007669"/>
    <property type="project" value="TreeGrafter"/>
</dbReference>
<comment type="catalytic activity">
    <reaction evidence="5">
        <text>dTDP-beta-L-rhamnose + NADP(+) = dTDP-4-dehydro-beta-L-rhamnose + NADPH + H(+)</text>
        <dbReference type="Rhea" id="RHEA:21796"/>
        <dbReference type="ChEBI" id="CHEBI:15378"/>
        <dbReference type="ChEBI" id="CHEBI:57510"/>
        <dbReference type="ChEBI" id="CHEBI:57783"/>
        <dbReference type="ChEBI" id="CHEBI:58349"/>
        <dbReference type="ChEBI" id="CHEBI:62830"/>
        <dbReference type="EC" id="1.1.1.133"/>
    </reaction>
</comment>
<evidence type="ECO:0000259" key="7">
    <source>
        <dbReference type="Pfam" id="PF04321"/>
    </source>
</evidence>
<organism evidence="8 9">
    <name type="scientific">Pseudopedobacter saltans</name>
    <dbReference type="NCBI Taxonomy" id="151895"/>
    <lineage>
        <taxon>Bacteria</taxon>
        <taxon>Pseudomonadati</taxon>
        <taxon>Bacteroidota</taxon>
        <taxon>Sphingobacteriia</taxon>
        <taxon>Sphingobacteriales</taxon>
        <taxon>Sphingobacteriaceae</taxon>
        <taxon>Pseudopedobacter</taxon>
    </lineage>
</organism>
<dbReference type="SUPFAM" id="SSF51735">
    <property type="entry name" value="NAD(P)-binding Rossmann-fold domains"/>
    <property type="match status" value="1"/>
</dbReference>
<feature type="non-terminal residue" evidence="8">
    <location>
        <position position="1"/>
    </location>
</feature>
<evidence type="ECO:0000256" key="3">
    <source>
        <dbReference type="ARBA" id="ARBA00012929"/>
    </source>
</evidence>
<dbReference type="InterPro" id="IPR005913">
    <property type="entry name" value="dTDP_dehydrorham_reduct"/>
</dbReference>
<dbReference type="EMBL" id="QFOI01000506">
    <property type="protein sequence ID" value="PZP41558.1"/>
    <property type="molecule type" value="Genomic_DNA"/>
</dbReference>
<comment type="pathway">
    <text evidence="1 6">Carbohydrate biosynthesis; dTDP-L-rhamnose biosynthesis.</text>
</comment>
<evidence type="ECO:0000256" key="2">
    <source>
        <dbReference type="ARBA" id="ARBA00010944"/>
    </source>
</evidence>
<dbReference type="GO" id="GO:0008831">
    <property type="term" value="F:dTDP-4-dehydrorhamnose reductase activity"/>
    <property type="evidence" value="ECO:0007669"/>
    <property type="project" value="UniProtKB-EC"/>
</dbReference>